<keyword evidence="4 7" id="KW-0812">Transmembrane</keyword>
<comment type="subcellular location">
    <subcellularLocation>
        <location evidence="1">Membrane</location>
        <topology evidence="1">Multi-pass membrane protein</topology>
    </subcellularLocation>
</comment>
<comment type="caution">
    <text evidence="8">The sequence shown here is derived from an EMBL/GenBank/DDBJ whole genome shotgun (WGS) entry which is preliminary data.</text>
</comment>
<dbReference type="GO" id="GO:0005886">
    <property type="term" value="C:plasma membrane"/>
    <property type="evidence" value="ECO:0007669"/>
    <property type="project" value="TreeGrafter"/>
</dbReference>
<keyword evidence="3" id="KW-0813">Transport</keyword>
<comment type="similarity">
    <text evidence="2">Belongs to the nucleobase:cation symporter-2 (NCS2) (TC 2.A.40) family.</text>
</comment>
<feature type="transmembrane region" description="Helical" evidence="7">
    <location>
        <begin position="72"/>
        <end position="90"/>
    </location>
</feature>
<dbReference type="Proteomes" id="UP000235670">
    <property type="component" value="Unassembled WGS sequence"/>
</dbReference>
<dbReference type="RefSeq" id="WP_102190114.1">
    <property type="nucleotide sequence ID" value="NZ_CAUTAO010000001.1"/>
</dbReference>
<organism evidence="8 9">
    <name type="scientific">Gemella sanguinis</name>
    <dbReference type="NCBI Taxonomy" id="84135"/>
    <lineage>
        <taxon>Bacteria</taxon>
        <taxon>Bacillati</taxon>
        <taxon>Bacillota</taxon>
        <taxon>Bacilli</taxon>
        <taxon>Bacillales</taxon>
        <taxon>Gemellaceae</taxon>
        <taxon>Gemella</taxon>
    </lineage>
</organism>
<feature type="transmembrane region" description="Helical" evidence="7">
    <location>
        <begin position="122"/>
        <end position="143"/>
    </location>
</feature>
<dbReference type="AlphaFoldDB" id="A0A2N6SDH6"/>
<feature type="transmembrane region" description="Helical" evidence="7">
    <location>
        <begin position="229"/>
        <end position="251"/>
    </location>
</feature>
<feature type="transmembrane region" description="Helical" evidence="7">
    <location>
        <begin position="163"/>
        <end position="183"/>
    </location>
</feature>
<dbReference type="GO" id="GO:0042907">
    <property type="term" value="F:xanthine transmembrane transporter activity"/>
    <property type="evidence" value="ECO:0007669"/>
    <property type="project" value="TreeGrafter"/>
</dbReference>
<keyword evidence="5 7" id="KW-1133">Transmembrane helix</keyword>
<feature type="transmembrane region" description="Helical" evidence="7">
    <location>
        <begin position="378"/>
        <end position="397"/>
    </location>
</feature>
<reference evidence="8 9" key="1">
    <citation type="submission" date="2017-09" db="EMBL/GenBank/DDBJ databases">
        <title>Bacterial strain isolated from the female urinary microbiota.</title>
        <authorList>
            <person name="Thomas-White K."/>
            <person name="Kumar N."/>
            <person name="Forster S."/>
            <person name="Putonti C."/>
            <person name="Lawley T."/>
            <person name="Wolfe A.J."/>
        </authorList>
    </citation>
    <scope>NUCLEOTIDE SEQUENCE [LARGE SCALE GENOMIC DNA]</scope>
    <source>
        <strain evidence="8 9">UMB0186</strain>
    </source>
</reference>
<feature type="transmembrane region" description="Helical" evidence="7">
    <location>
        <begin position="344"/>
        <end position="366"/>
    </location>
</feature>
<dbReference type="InterPro" id="IPR006043">
    <property type="entry name" value="NCS2"/>
</dbReference>
<dbReference type="NCBIfam" id="TIGR00801">
    <property type="entry name" value="ncs2"/>
    <property type="match status" value="1"/>
</dbReference>
<evidence type="ECO:0000256" key="3">
    <source>
        <dbReference type="ARBA" id="ARBA00022448"/>
    </source>
</evidence>
<keyword evidence="6 7" id="KW-0472">Membrane</keyword>
<feature type="transmembrane region" description="Helical" evidence="7">
    <location>
        <begin position="96"/>
        <end position="115"/>
    </location>
</feature>
<dbReference type="Pfam" id="PF00860">
    <property type="entry name" value="Xan_ur_permease"/>
    <property type="match status" value="1"/>
</dbReference>
<feature type="transmembrane region" description="Helical" evidence="7">
    <location>
        <begin position="46"/>
        <end position="65"/>
    </location>
</feature>
<feature type="transmembrane region" description="Helical" evidence="7">
    <location>
        <begin position="312"/>
        <end position="332"/>
    </location>
</feature>
<protein>
    <submittedName>
        <fullName evidence="8">Uracil permease</fullName>
    </submittedName>
</protein>
<dbReference type="EMBL" id="PNGT01000008">
    <property type="protein sequence ID" value="PMC51963.1"/>
    <property type="molecule type" value="Genomic_DNA"/>
</dbReference>
<dbReference type="STRING" id="84135.GCA_001052115_00953"/>
<proteinExistence type="inferred from homology"/>
<dbReference type="InterPro" id="IPR006042">
    <property type="entry name" value="Xan_ur_permease"/>
</dbReference>
<feature type="transmembrane region" description="Helical" evidence="7">
    <location>
        <begin position="403"/>
        <end position="420"/>
    </location>
</feature>
<sequence length="429" mass="45544">MSQQTRIKPVLDVNEKPSLALWITLSLQHLFAMFGATVLVPILTGLPASTALTTSGIGTLTYLFITRGKIPAYLGSSFAFINPIIVLSTTHSVETAMLGAFLASLVYGVVAMFIYKFGVNWLLKLLPPVVVGPIIIVIGLGIAPTAIDMAMNKKVGDAKVYDLTYFTVALITLAATIFCCVALKGFAKQIPVLLGIIFGYIVAVIAGLVNFQPVIDAPWFSLPKFTVPFVTYTPEWNVAALAMVPIAIVTINEHIGHQMVLSEVVGRNFLKDPGLHRSILADGTAMMFASLLGGPPSTTYGENIGVLAITRVFSVFVLGGAAVFALILSFVGKFSALISTIPSPVMGGVSILLFGIIASSGLRMLVDEKVDLSINRNLVISSVIIVLGVGGAMLKFQSINFELPAMALAAISGVLLNAFLPKEKNSKNQ</sequence>
<accession>A0A2N6SDH6</accession>
<name>A0A2N6SDH6_9BACL</name>
<evidence type="ECO:0000256" key="2">
    <source>
        <dbReference type="ARBA" id="ARBA00008821"/>
    </source>
</evidence>
<evidence type="ECO:0000313" key="8">
    <source>
        <dbReference type="EMBL" id="PMC51963.1"/>
    </source>
</evidence>
<evidence type="ECO:0000256" key="5">
    <source>
        <dbReference type="ARBA" id="ARBA00022989"/>
    </source>
</evidence>
<dbReference type="PROSITE" id="PS01116">
    <property type="entry name" value="XANTH_URACIL_PERMASE"/>
    <property type="match status" value="1"/>
</dbReference>
<dbReference type="PANTHER" id="PTHR42810">
    <property type="entry name" value="PURINE PERMEASE C1399.01C-RELATED"/>
    <property type="match status" value="1"/>
</dbReference>
<feature type="transmembrane region" description="Helical" evidence="7">
    <location>
        <begin position="190"/>
        <end position="209"/>
    </location>
</feature>
<evidence type="ECO:0000256" key="1">
    <source>
        <dbReference type="ARBA" id="ARBA00004141"/>
    </source>
</evidence>
<gene>
    <name evidence="8" type="ORF">CJ218_07115</name>
</gene>
<dbReference type="OrthoDB" id="9779092at2"/>
<evidence type="ECO:0000313" key="9">
    <source>
        <dbReference type="Proteomes" id="UP000235670"/>
    </source>
</evidence>
<feature type="transmembrane region" description="Helical" evidence="7">
    <location>
        <begin position="20"/>
        <end position="40"/>
    </location>
</feature>
<evidence type="ECO:0000256" key="6">
    <source>
        <dbReference type="ARBA" id="ARBA00023136"/>
    </source>
</evidence>
<dbReference type="PANTHER" id="PTHR42810:SF2">
    <property type="entry name" value="PURINE PERMEASE C1399.01C-RELATED"/>
    <property type="match status" value="1"/>
</dbReference>
<evidence type="ECO:0000256" key="7">
    <source>
        <dbReference type="SAM" id="Phobius"/>
    </source>
</evidence>
<evidence type="ECO:0000256" key="4">
    <source>
        <dbReference type="ARBA" id="ARBA00022692"/>
    </source>
</evidence>